<evidence type="ECO:0000256" key="2">
    <source>
        <dbReference type="ARBA" id="ARBA00022603"/>
    </source>
</evidence>
<organism evidence="6 7">
    <name type="scientific">Cuniculiplasma divulgatum</name>
    <dbReference type="NCBI Taxonomy" id="1673428"/>
    <lineage>
        <taxon>Archaea</taxon>
        <taxon>Methanobacteriati</taxon>
        <taxon>Thermoplasmatota</taxon>
        <taxon>Thermoplasmata</taxon>
        <taxon>Thermoplasmatales</taxon>
        <taxon>Cuniculiplasmataceae</taxon>
        <taxon>Cuniculiplasma</taxon>
    </lineage>
</organism>
<dbReference type="EC" id="2.1.1.113" evidence="4"/>
<sequence>MTLVEGNDEKGIISSKGRKVKRILKEYEVDKGERGVYNSKNRLNDLTGREWTFFINSVQITDFARDEKEFELWKFLQESIIETRYPTNGKDSVGHNLRKIHPSPKPPQLIKDLIAFFTKEGGWILDPFMGVGGTLLGASLLESRNAVGIELEKRYIDTYKEVCKREALKEQLTLCDDARNILNIDQIKNRPFDLILTDPPYADMLSRKRTGGDRKDKGAFTSDERDLGNVPFEQFFYEFRGIMEKAITLLKNKGYLVIFCKDMQPTNKYHNMLHSDIVNEICKIKNIYFKGYKIWYDKTINLYPYGYPFSYVSNQLHQFILIFRKEE</sequence>
<proteinExistence type="inferred from homology"/>
<dbReference type="PRINTS" id="PR00508">
    <property type="entry name" value="S21N4MTFRASE"/>
</dbReference>
<dbReference type="PANTHER" id="PTHR13370:SF3">
    <property type="entry name" value="TRNA (GUANINE(10)-N2)-METHYLTRANSFERASE HOMOLOG"/>
    <property type="match status" value="1"/>
</dbReference>
<dbReference type="SUPFAM" id="SSF53335">
    <property type="entry name" value="S-adenosyl-L-methionine-dependent methyltransferases"/>
    <property type="match status" value="2"/>
</dbReference>
<gene>
    <name evidence="6" type="ORF">CPM_0559</name>
</gene>
<keyword evidence="7" id="KW-1185">Reference proteome</keyword>
<dbReference type="PROSITE" id="PS00092">
    <property type="entry name" value="N6_MTASE"/>
    <property type="match status" value="1"/>
</dbReference>
<dbReference type="KEGG" id="cdiv:CPM_0559"/>
<dbReference type="GO" id="GO:0015667">
    <property type="term" value="F:site-specific DNA-methyltransferase (cytosine-N4-specific) activity"/>
    <property type="evidence" value="ECO:0007669"/>
    <property type="project" value="UniProtKB-EC"/>
</dbReference>
<dbReference type="InterPro" id="IPR029063">
    <property type="entry name" value="SAM-dependent_MTases_sf"/>
</dbReference>
<dbReference type="GO" id="GO:0005737">
    <property type="term" value="C:cytoplasm"/>
    <property type="evidence" value="ECO:0007669"/>
    <property type="project" value="TreeGrafter"/>
</dbReference>
<reference evidence="7" key="1">
    <citation type="submission" date="2016-06" db="EMBL/GenBank/DDBJ databases">
        <authorList>
            <person name="Toshchakov V.S."/>
        </authorList>
    </citation>
    <scope>NUCLEOTIDE SEQUENCE [LARGE SCALE GENOMIC DNA]</scope>
    <source>
        <strain>PM4 (JCM 30641</strain>
        <strain evidence="7">\VKM B-2940)</strain>
    </source>
</reference>
<evidence type="ECO:0000313" key="7">
    <source>
        <dbReference type="Proteomes" id="UP000187822"/>
    </source>
</evidence>
<dbReference type="CDD" id="cd02440">
    <property type="entry name" value="AdoMet_MTases"/>
    <property type="match status" value="1"/>
</dbReference>
<keyword evidence="4" id="KW-0949">S-adenosyl-L-methionine</keyword>
<evidence type="ECO:0000259" key="5">
    <source>
        <dbReference type="Pfam" id="PF01555"/>
    </source>
</evidence>
<comment type="similarity">
    <text evidence="1 4">Belongs to the N(4)/N(6)-methyltransferase family.</text>
</comment>
<evidence type="ECO:0000256" key="3">
    <source>
        <dbReference type="ARBA" id="ARBA00022679"/>
    </source>
</evidence>
<feature type="domain" description="DNA methylase N-4/N-6" evidence="5">
    <location>
        <begin position="65"/>
        <end position="161"/>
    </location>
</feature>
<dbReference type="REBASE" id="183329">
    <property type="entry name" value="M1.CdiPM4ORF559P"/>
</dbReference>
<dbReference type="GO" id="GO:0008170">
    <property type="term" value="F:N-methyltransferase activity"/>
    <property type="evidence" value="ECO:0007669"/>
    <property type="project" value="InterPro"/>
</dbReference>
<accession>A0A1R4A637</accession>
<dbReference type="Gene3D" id="3.40.50.150">
    <property type="entry name" value="Vaccinia Virus protein VP39"/>
    <property type="match status" value="2"/>
</dbReference>
<dbReference type="STRING" id="1673428.CPM_0559"/>
<dbReference type="AlphaFoldDB" id="A0A1R4A637"/>
<dbReference type="GO" id="GO:0009307">
    <property type="term" value="P:DNA restriction-modification system"/>
    <property type="evidence" value="ECO:0007669"/>
    <property type="project" value="UniProtKB-KW"/>
</dbReference>
<dbReference type="Pfam" id="PF01555">
    <property type="entry name" value="N6_N4_Mtase"/>
    <property type="match status" value="2"/>
</dbReference>
<dbReference type="PANTHER" id="PTHR13370">
    <property type="entry name" value="RNA METHYLASE-RELATED"/>
    <property type="match status" value="1"/>
</dbReference>
<keyword evidence="2 4" id="KW-0489">Methyltransferase</keyword>
<feature type="domain" description="DNA methylase N-4/N-6" evidence="5">
    <location>
        <begin position="193"/>
        <end position="326"/>
    </location>
</feature>
<keyword evidence="4" id="KW-0680">Restriction system</keyword>
<dbReference type="InterPro" id="IPR002052">
    <property type="entry name" value="DNA_methylase_N6_adenine_CS"/>
</dbReference>
<protein>
    <recommendedName>
        <fullName evidence="4">Type II methyltransferase</fullName>
        <ecNumber evidence="4">2.1.1.113</ecNumber>
    </recommendedName>
    <alternativeName>
        <fullName evidence="4">N-4 cytosine-specific methyltransferase</fullName>
    </alternativeName>
</protein>
<comment type="catalytic activity">
    <reaction evidence="4">
        <text>a 2'-deoxycytidine in DNA + S-adenosyl-L-methionine = an N(4)-methyl-2'-deoxycytidine in DNA + S-adenosyl-L-homocysteine + H(+)</text>
        <dbReference type="Rhea" id="RHEA:16857"/>
        <dbReference type="Rhea" id="RHEA-COMP:11369"/>
        <dbReference type="Rhea" id="RHEA-COMP:13674"/>
        <dbReference type="ChEBI" id="CHEBI:15378"/>
        <dbReference type="ChEBI" id="CHEBI:57856"/>
        <dbReference type="ChEBI" id="CHEBI:59789"/>
        <dbReference type="ChEBI" id="CHEBI:85452"/>
        <dbReference type="ChEBI" id="CHEBI:137933"/>
        <dbReference type="EC" id="2.1.1.113"/>
    </reaction>
</comment>
<dbReference type="EMBL" id="LT719092">
    <property type="protein sequence ID" value="SJK84435.1"/>
    <property type="molecule type" value="Genomic_DNA"/>
</dbReference>
<dbReference type="GO" id="GO:0032259">
    <property type="term" value="P:methylation"/>
    <property type="evidence" value="ECO:0007669"/>
    <property type="project" value="UniProtKB-KW"/>
</dbReference>
<evidence type="ECO:0000313" key="6">
    <source>
        <dbReference type="EMBL" id="SJK84435.1"/>
    </source>
</evidence>
<dbReference type="InterPro" id="IPR001091">
    <property type="entry name" value="RM_Methyltransferase"/>
</dbReference>
<keyword evidence="3 6" id="KW-0808">Transferase</keyword>
<name>A0A1R4A637_9ARCH</name>
<dbReference type="Proteomes" id="UP000187822">
    <property type="component" value="Chromosome I"/>
</dbReference>
<dbReference type="InterPro" id="IPR002941">
    <property type="entry name" value="DNA_methylase_N4/N6"/>
</dbReference>
<dbReference type="GO" id="GO:0003677">
    <property type="term" value="F:DNA binding"/>
    <property type="evidence" value="ECO:0007669"/>
    <property type="project" value="InterPro"/>
</dbReference>
<evidence type="ECO:0000256" key="4">
    <source>
        <dbReference type="RuleBase" id="RU362026"/>
    </source>
</evidence>
<evidence type="ECO:0000256" key="1">
    <source>
        <dbReference type="ARBA" id="ARBA00006594"/>
    </source>
</evidence>